<reference evidence="2" key="1">
    <citation type="submission" date="2020-08" db="EMBL/GenBank/DDBJ databases">
        <title>Multicomponent nature underlies the extraordinary mechanical properties of spider dragline silk.</title>
        <authorList>
            <person name="Kono N."/>
            <person name="Nakamura H."/>
            <person name="Mori M."/>
            <person name="Yoshida Y."/>
            <person name="Ohtoshi R."/>
            <person name="Malay A.D."/>
            <person name="Moran D.A.P."/>
            <person name="Tomita M."/>
            <person name="Numata K."/>
            <person name="Arakawa K."/>
        </authorList>
    </citation>
    <scope>NUCLEOTIDE SEQUENCE</scope>
</reference>
<sequence length="91" mass="10076">MKPSSVVQQLSSKQVPNLLFREPDEVAQAGFALWGSSESQSTPSVQKKIQHTFHLITNGQEISLSRGKMRPTTAPVNESFDSPTYGKLQYP</sequence>
<comment type="caution">
    <text evidence="2">The sequence shown here is derived from an EMBL/GenBank/DDBJ whole genome shotgun (WGS) entry which is preliminary data.</text>
</comment>
<evidence type="ECO:0000313" key="2">
    <source>
        <dbReference type="EMBL" id="GFY41284.1"/>
    </source>
</evidence>
<gene>
    <name evidence="2" type="ORF">TNIN_384111</name>
</gene>
<evidence type="ECO:0000313" key="3">
    <source>
        <dbReference type="Proteomes" id="UP000886998"/>
    </source>
</evidence>
<evidence type="ECO:0000256" key="1">
    <source>
        <dbReference type="SAM" id="MobiDB-lite"/>
    </source>
</evidence>
<dbReference type="EMBL" id="BMAV01002394">
    <property type="protein sequence ID" value="GFY41284.1"/>
    <property type="molecule type" value="Genomic_DNA"/>
</dbReference>
<dbReference type="Proteomes" id="UP000886998">
    <property type="component" value="Unassembled WGS sequence"/>
</dbReference>
<proteinExistence type="predicted"/>
<keyword evidence="3" id="KW-1185">Reference proteome</keyword>
<accession>A0A8X7BTB1</accession>
<name>A0A8X7BTB1_9ARAC</name>
<organism evidence="2 3">
    <name type="scientific">Trichonephila inaurata madagascariensis</name>
    <dbReference type="NCBI Taxonomy" id="2747483"/>
    <lineage>
        <taxon>Eukaryota</taxon>
        <taxon>Metazoa</taxon>
        <taxon>Ecdysozoa</taxon>
        <taxon>Arthropoda</taxon>
        <taxon>Chelicerata</taxon>
        <taxon>Arachnida</taxon>
        <taxon>Araneae</taxon>
        <taxon>Araneomorphae</taxon>
        <taxon>Entelegynae</taxon>
        <taxon>Araneoidea</taxon>
        <taxon>Nephilidae</taxon>
        <taxon>Trichonephila</taxon>
        <taxon>Trichonephila inaurata</taxon>
    </lineage>
</organism>
<protein>
    <submittedName>
        <fullName evidence="2">Uncharacterized protein</fullName>
    </submittedName>
</protein>
<dbReference type="AlphaFoldDB" id="A0A8X7BTB1"/>
<feature type="region of interest" description="Disordered" evidence="1">
    <location>
        <begin position="65"/>
        <end position="91"/>
    </location>
</feature>